<comment type="caution">
    <text evidence="9">The sequence shown here is derived from an EMBL/GenBank/DDBJ whole genome shotgun (WGS) entry which is preliminary data.</text>
</comment>
<feature type="transmembrane region" description="Helical" evidence="7">
    <location>
        <begin position="268"/>
        <end position="291"/>
    </location>
</feature>
<reference evidence="9" key="1">
    <citation type="submission" date="2020-10" db="EMBL/GenBank/DDBJ databases">
        <authorList>
            <person name="Gilroy R."/>
        </authorList>
    </citation>
    <scope>NUCLEOTIDE SEQUENCE</scope>
    <source>
        <strain evidence="9">CHK178-757</strain>
    </source>
</reference>
<dbReference type="PROSITE" id="PS50928">
    <property type="entry name" value="ABC_TM1"/>
    <property type="match status" value="1"/>
</dbReference>
<reference evidence="9" key="2">
    <citation type="journal article" date="2021" name="PeerJ">
        <title>Extensive microbial diversity within the chicken gut microbiome revealed by metagenomics and culture.</title>
        <authorList>
            <person name="Gilroy R."/>
            <person name="Ravi A."/>
            <person name="Getino M."/>
            <person name="Pursley I."/>
            <person name="Horton D.L."/>
            <person name="Alikhan N.F."/>
            <person name="Baker D."/>
            <person name="Gharbi K."/>
            <person name="Hall N."/>
            <person name="Watson M."/>
            <person name="Adriaenssens E.M."/>
            <person name="Foster-Nyarko E."/>
            <person name="Jarju S."/>
            <person name="Secka A."/>
            <person name="Antonio M."/>
            <person name="Oren A."/>
            <person name="Chaudhuri R.R."/>
            <person name="La Ragione R."/>
            <person name="Hildebrand F."/>
            <person name="Pallen M.J."/>
        </authorList>
    </citation>
    <scope>NUCLEOTIDE SEQUENCE</scope>
    <source>
        <strain evidence="9">CHK178-757</strain>
    </source>
</reference>
<dbReference type="GO" id="GO:0005886">
    <property type="term" value="C:plasma membrane"/>
    <property type="evidence" value="ECO:0007669"/>
    <property type="project" value="UniProtKB-SubCell"/>
</dbReference>
<dbReference type="PANTHER" id="PTHR43386:SF1">
    <property type="entry name" value="D,D-DIPEPTIDE TRANSPORT SYSTEM PERMEASE PROTEIN DDPC-RELATED"/>
    <property type="match status" value="1"/>
</dbReference>
<comment type="subcellular location">
    <subcellularLocation>
        <location evidence="1 7">Cell membrane</location>
        <topology evidence="1 7">Multi-pass membrane protein</topology>
    </subcellularLocation>
</comment>
<evidence type="ECO:0000256" key="5">
    <source>
        <dbReference type="ARBA" id="ARBA00022989"/>
    </source>
</evidence>
<organism evidence="9 10">
    <name type="scientific">Candidatus Scybalocola faecigallinarum</name>
    <dbReference type="NCBI Taxonomy" id="2840941"/>
    <lineage>
        <taxon>Bacteria</taxon>
        <taxon>Bacillati</taxon>
        <taxon>Bacillota</taxon>
        <taxon>Clostridia</taxon>
        <taxon>Lachnospirales</taxon>
        <taxon>Lachnospiraceae</taxon>
        <taxon>Lachnospiraceae incertae sedis</taxon>
        <taxon>Candidatus Scybalocola (ex Gilroy et al. 2021)</taxon>
    </lineage>
</organism>
<dbReference type="InterPro" id="IPR000515">
    <property type="entry name" value="MetI-like"/>
</dbReference>
<dbReference type="Pfam" id="PF00528">
    <property type="entry name" value="BPD_transp_1"/>
    <property type="match status" value="1"/>
</dbReference>
<proteinExistence type="inferred from homology"/>
<dbReference type="PANTHER" id="PTHR43386">
    <property type="entry name" value="OLIGOPEPTIDE TRANSPORT SYSTEM PERMEASE PROTEIN APPC"/>
    <property type="match status" value="1"/>
</dbReference>
<evidence type="ECO:0000256" key="1">
    <source>
        <dbReference type="ARBA" id="ARBA00004651"/>
    </source>
</evidence>
<evidence type="ECO:0000259" key="8">
    <source>
        <dbReference type="PROSITE" id="PS50928"/>
    </source>
</evidence>
<dbReference type="EMBL" id="DVIT01000006">
    <property type="protein sequence ID" value="HIS46233.1"/>
    <property type="molecule type" value="Genomic_DNA"/>
</dbReference>
<dbReference type="SUPFAM" id="SSF161098">
    <property type="entry name" value="MetI-like"/>
    <property type="match status" value="1"/>
</dbReference>
<feature type="transmembrane region" description="Helical" evidence="7">
    <location>
        <begin position="162"/>
        <end position="180"/>
    </location>
</feature>
<dbReference type="AlphaFoldDB" id="A0A9D1F2D7"/>
<feature type="transmembrane region" description="Helical" evidence="7">
    <location>
        <begin position="138"/>
        <end position="156"/>
    </location>
</feature>
<evidence type="ECO:0000313" key="10">
    <source>
        <dbReference type="Proteomes" id="UP000823927"/>
    </source>
</evidence>
<gene>
    <name evidence="9" type="ORF">IAB46_01510</name>
</gene>
<evidence type="ECO:0000256" key="7">
    <source>
        <dbReference type="RuleBase" id="RU363032"/>
    </source>
</evidence>
<name>A0A9D1F2D7_9FIRM</name>
<keyword evidence="4 7" id="KW-0812">Transmembrane</keyword>
<dbReference type="GO" id="GO:0055085">
    <property type="term" value="P:transmembrane transport"/>
    <property type="evidence" value="ECO:0007669"/>
    <property type="project" value="InterPro"/>
</dbReference>
<dbReference type="InterPro" id="IPR050366">
    <property type="entry name" value="BP-dependent_transpt_permease"/>
</dbReference>
<keyword evidence="6 7" id="KW-0472">Membrane</keyword>
<dbReference type="InterPro" id="IPR025966">
    <property type="entry name" value="OppC_N"/>
</dbReference>
<feature type="transmembrane region" description="Helical" evidence="7">
    <location>
        <begin position="39"/>
        <end position="59"/>
    </location>
</feature>
<evidence type="ECO:0000256" key="4">
    <source>
        <dbReference type="ARBA" id="ARBA00022692"/>
    </source>
</evidence>
<keyword evidence="3" id="KW-1003">Cell membrane</keyword>
<evidence type="ECO:0000256" key="2">
    <source>
        <dbReference type="ARBA" id="ARBA00022448"/>
    </source>
</evidence>
<evidence type="ECO:0000256" key="3">
    <source>
        <dbReference type="ARBA" id="ARBA00022475"/>
    </source>
</evidence>
<keyword evidence="5 7" id="KW-1133">Transmembrane helix</keyword>
<dbReference type="CDD" id="cd06261">
    <property type="entry name" value="TM_PBP2"/>
    <property type="match status" value="1"/>
</dbReference>
<dbReference type="Gene3D" id="1.10.3720.10">
    <property type="entry name" value="MetI-like"/>
    <property type="match status" value="1"/>
</dbReference>
<dbReference type="InterPro" id="IPR035906">
    <property type="entry name" value="MetI-like_sf"/>
</dbReference>
<sequence>MSGKTSAKALKASGKVKVLTPKQERRQQFIKAFFSRKPVIVGFIIIVLMIICALAAPILSPYDPYTQDLLNALAGPSSAHPLGTDALGRDMLSRIIYGSRASLSVGLVSTAIAGGAGIALGLLAGYLGKVVDAVVMRIMDAMMSIPVIILALFLGAVLGKGLGNVMLCIGIVMIPSYARLTRGQVLSVKQLDYVTAGKIGGATRLKNAVKHILPNCLSPNLVLMTMNLGSAILTEASLSFLGMGINPPTPSWGAMVSEGYNYLSRNPVIAIAPGIFILITVWSFNVCGDALRDALDPKLRSTR</sequence>
<dbReference type="Proteomes" id="UP000823927">
    <property type="component" value="Unassembled WGS sequence"/>
</dbReference>
<protein>
    <submittedName>
        <fullName evidence="9">ABC transporter permease</fullName>
    </submittedName>
</protein>
<feature type="domain" description="ABC transmembrane type-1" evidence="8">
    <location>
        <begin position="99"/>
        <end position="288"/>
    </location>
</feature>
<accession>A0A9D1F2D7</accession>
<keyword evidence="2 7" id="KW-0813">Transport</keyword>
<dbReference type="Pfam" id="PF12911">
    <property type="entry name" value="OppC_N"/>
    <property type="match status" value="1"/>
</dbReference>
<feature type="transmembrane region" description="Helical" evidence="7">
    <location>
        <begin position="101"/>
        <end position="126"/>
    </location>
</feature>
<evidence type="ECO:0000256" key="6">
    <source>
        <dbReference type="ARBA" id="ARBA00023136"/>
    </source>
</evidence>
<evidence type="ECO:0000313" key="9">
    <source>
        <dbReference type="EMBL" id="HIS46233.1"/>
    </source>
</evidence>
<comment type="similarity">
    <text evidence="7">Belongs to the binding-protein-dependent transport system permease family.</text>
</comment>
<feature type="transmembrane region" description="Helical" evidence="7">
    <location>
        <begin position="221"/>
        <end position="245"/>
    </location>
</feature>